<keyword evidence="2" id="KW-1185">Reference proteome</keyword>
<proteinExistence type="predicted"/>
<accession>A0AA36AJT8</accession>
<protein>
    <submittedName>
        <fullName evidence="1">Uncharacterized protein</fullName>
    </submittedName>
</protein>
<evidence type="ECO:0000313" key="2">
    <source>
        <dbReference type="Proteomes" id="UP001162480"/>
    </source>
</evidence>
<gene>
    <name evidence="1" type="ORF">OCTVUL_1B012828</name>
</gene>
<reference evidence="1" key="1">
    <citation type="submission" date="2023-08" db="EMBL/GenBank/DDBJ databases">
        <authorList>
            <person name="Alioto T."/>
            <person name="Alioto T."/>
            <person name="Gomez Garrido J."/>
        </authorList>
    </citation>
    <scope>NUCLEOTIDE SEQUENCE</scope>
</reference>
<sequence length="68" mass="7707">MLGTVGEEYECEIEICGKPSFVVLDQAVIFVITKLSYDTTKKKTDQVGKHLYEMPNRIISSKTSTTKY</sequence>
<name>A0AA36AJT8_OCTVU</name>
<dbReference type="AlphaFoldDB" id="A0AA36AJT8"/>
<dbReference type="EMBL" id="OX597815">
    <property type="protein sequence ID" value="CAI9717384.1"/>
    <property type="molecule type" value="Genomic_DNA"/>
</dbReference>
<dbReference type="Proteomes" id="UP001162480">
    <property type="component" value="Chromosome 2"/>
</dbReference>
<evidence type="ECO:0000313" key="1">
    <source>
        <dbReference type="EMBL" id="CAI9717384.1"/>
    </source>
</evidence>
<organism evidence="1 2">
    <name type="scientific">Octopus vulgaris</name>
    <name type="common">Common octopus</name>
    <dbReference type="NCBI Taxonomy" id="6645"/>
    <lineage>
        <taxon>Eukaryota</taxon>
        <taxon>Metazoa</taxon>
        <taxon>Spiralia</taxon>
        <taxon>Lophotrochozoa</taxon>
        <taxon>Mollusca</taxon>
        <taxon>Cephalopoda</taxon>
        <taxon>Coleoidea</taxon>
        <taxon>Octopodiformes</taxon>
        <taxon>Octopoda</taxon>
        <taxon>Incirrata</taxon>
        <taxon>Octopodidae</taxon>
        <taxon>Octopus</taxon>
    </lineage>
</organism>